<dbReference type="Gene3D" id="3.40.50.720">
    <property type="entry name" value="NAD(P)-binding Rossmann-like Domain"/>
    <property type="match status" value="1"/>
</dbReference>
<reference evidence="3" key="1">
    <citation type="submission" date="2019-04" db="EMBL/GenBank/DDBJ databases">
        <title>Sequencing of skin fungus with MAO and IRED activity.</title>
        <authorList>
            <person name="Marsaioli A.J."/>
            <person name="Bonatto J.M.C."/>
            <person name="Reis Junior O."/>
        </authorList>
    </citation>
    <scope>NUCLEOTIDE SEQUENCE</scope>
    <source>
        <strain evidence="3">30M1</strain>
    </source>
</reference>
<dbReference type="InterPro" id="IPR013149">
    <property type="entry name" value="ADH-like_C"/>
</dbReference>
<dbReference type="Proteomes" id="UP000801428">
    <property type="component" value="Unassembled WGS sequence"/>
</dbReference>
<dbReference type="Pfam" id="PF00107">
    <property type="entry name" value="ADH_zinc_N"/>
    <property type="match status" value="1"/>
</dbReference>
<feature type="domain" description="Alcohol dehydrogenase-like C-terminal" evidence="2">
    <location>
        <begin position="12"/>
        <end position="130"/>
    </location>
</feature>
<keyword evidence="1" id="KW-0521">NADP</keyword>
<protein>
    <recommendedName>
        <fullName evidence="2">Alcohol dehydrogenase-like C-terminal domain-containing protein</fullName>
    </recommendedName>
</protein>
<evidence type="ECO:0000256" key="1">
    <source>
        <dbReference type="ARBA" id="ARBA00022857"/>
    </source>
</evidence>
<organism evidence="3 4">
    <name type="scientific">Curvularia kusanoi</name>
    <name type="common">Cochliobolus kusanoi</name>
    <dbReference type="NCBI Taxonomy" id="90978"/>
    <lineage>
        <taxon>Eukaryota</taxon>
        <taxon>Fungi</taxon>
        <taxon>Dikarya</taxon>
        <taxon>Ascomycota</taxon>
        <taxon>Pezizomycotina</taxon>
        <taxon>Dothideomycetes</taxon>
        <taxon>Pleosporomycetidae</taxon>
        <taxon>Pleosporales</taxon>
        <taxon>Pleosporineae</taxon>
        <taxon>Pleosporaceae</taxon>
        <taxon>Curvularia</taxon>
    </lineage>
</organism>
<dbReference type="PANTHER" id="PTHR44154">
    <property type="entry name" value="QUINONE OXIDOREDUCTASE"/>
    <property type="match status" value="1"/>
</dbReference>
<dbReference type="AlphaFoldDB" id="A0A9P4THU9"/>
<dbReference type="OrthoDB" id="203908at2759"/>
<dbReference type="EMBL" id="SWKU01000006">
    <property type="protein sequence ID" value="KAF3005695.1"/>
    <property type="molecule type" value="Genomic_DNA"/>
</dbReference>
<gene>
    <name evidence="3" type="ORF">E8E13_005411</name>
</gene>
<sequence length="182" mass="19622">MDTVLILGANGAVGSAAVQLCQALDCQSVLTTSRREGNGADLVLTMEPAILRSKMLELTRDRGVNVVVDTIGDIGIMSMALGWLNARGRYVWIAAPRDGTDPFLSVDILQTYRKELELIGCNSALKTASETKEELSVLAALIQNGRLKPAGHTTLVELSLENSIERGYIRKEPGETAVIKII</sequence>
<accession>A0A9P4THU9</accession>
<comment type="caution">
    <text evidence="3">The sequence shown here is derived from an EMBL/GenBank/DDBJ whole genome shotgun (WGS) entry which is preliminary data.</text>
</comment>
<evidence type="ECO:0000259" key="2">
    <source>
        <dbReference type="Pfam" id="PF00107"/>
    </source>
</evidence>
<dbReference type="PANTHER" id="PTHR44154:SF1">
    <property type="entry name" value="QUINONE OXIDOREDUCTASE"/>
    <property type="match status" value="1"/>
</dbReference>
<keyword evidence="4" id="KW-1185">Reference proteome</keyword>
<evidence type="ECO:0000313" key="3">
    <source>
        <dbReference type="EMBL" id="KAF3005695.1"/>
    </source>
</evidence>
<dbReference type="InterPro" id="IPR051603">
    <property type="entry name" value="Zinc-ADH_QOR/CCCR"/>
</dbReference>
<name>A0A9P4THU9_CURKU</name>
<dbReference type="SUPFAM" id="SSF51735">
    <property type="entry name" value="NAD(P)-binding Rossmann-fold domains"/>
    <property type="match status" value="1"/>
</dbReference>
<evidence type="ECO:0000313" key="4">
    <source>
        <dbReference type="Proteomes" id="UP000801428"/>
    </source>
</evidence>
<dbReference type="InterPro" id="IPR036291">
    <property type="entry name" value="NAD(P)-bd_dom_sf"/>
</dbReference>
<proteinExistence type="predicted"/>